<sequence>MDVCHFGILFPAEQFVGSCIQNLRECLEFYICHKSFSALDSLYGGFLRA</sequence>
<name>C0C1A1_9FIRM</name>
<protein>
    <submittedName>
        <fullName evidence="1">Uncharacterized protein</fullName>
    </submittedName>
</protein>
<reference evidence="1" key="2">
    <citation type="submission" date="2013-06" db="EMBL/GenBank/DDBJ databases">
        <title>Draft genome sequence of Clostridium hylemonae (DSM 15053).</title>
        <authorList>
            <person name="Sudarsanam P."/>
            <person name="Ley R."/>
            <person name="Guruge J."/>
            <person name="Turnbaugh P.J."/>
            <person name="Mahowald M."/>
            <person name="Liep D."/>
            <person name="Gordon J."/>
        </authorList>
    </citation>
    <scope>NUCLEOTIDE SEQUENCE</scope>
    <source>
        <strain evidence="1">DSM 15053</strain>
    </source>
</reference>
<evidence type="ECO:0000313" key="1">
    <source>
        <dbReference type="EMBL" id="EEG73915.1"/>
    </source>
</evidence>
<dbReference type="EMBL" id="ABYI02000022">
    <property type="protein sequence ID" value="EEG73915.1"/>
    <property type="molecule type" value="Genomic_DNA"/>
</dbReference>
<proteinExistence type="predicted"/>
<keyword evidence="2" id="KW-1185">Reference proteome</keyword>
<organism evidence="1 2">
    <name type="scientific">[Clostridium] hylemonae DSM 15053</name>
    <dbReference type="NCBI Taxonomy" id="553973"/>
    <lineage>
        <taxon>Bacteria</taxon>
        <taxon>Bacillati</taxon>
        <taxon>Bacillota</taxon>
        <taxon>Clostridia</taxon>
        <taxon>Lachnospirales</taxon>
        <taxon>Lachnospiraceae</taxon>
    </lineage>
</organism>
<evidence type="ECO:0000313" key="2">
    <source>
        <dbReference type="Proteomes" id="UP000004893"/>
    </source>
</evidence>
<dbReference type="Proteomes" id="UP000004893">
    <property type="component" value="Unassembled WGS sequence"/>
</dbReference>
<dbReference type="AlphaFoldDB" id="C0C1A1"/>
<accession>C0C1A1</accession>
<dbReference type="STRING" id="553973.CLOHYLEM_05920"/>
<reference evidence="1" key="1">
    <citation type="submission" date="2009-02" db="EMBL/GenBank/DDBJ databases">
        <authorList>
            <person name="Fulton L."/>
            <person name="Clifton S."/>
            <person name="Fulton B."/>
            <person name="Xu J."/>
            <person name="Minx P."/>
            <person name="Pepin K.H."/>
            <person name="Johnson M."/>
            <person name="Bhonagiri V."/>
            <person name="Nash W.E."/>
            <person name="Mardis E.R."/>
            <person name="Wilson R.K."/>
        </authorList>
    </citation>
    <scope>NUCLEOTIDE SEQUENCE [LARGE SCALE GENOMIC DNA]</scope>
    <source>
        <strain evidence="1">DSM 15053</strain>
    </source>
</reference>
<gene>
    <name evidence="1" type="ORF">CLOHYLEM_05920</name>
</gene>
<comment type="caution">
    <text evidence="1">The sequence shown here is derived from an EMBL/GenBank/DDBJ whole genome shotgun (WGS) entry which is preliminary data.</text>
</comment>
<dbReference type="HOGENOM" id="CLU_3134107_0_0_9"/>